<organism evidence="2 3">
    <name type="scientific">Rhizoctonia solani</name>
    <dbReference type="NCBI Taxonomy" id="456999"/>
    <lineage>
        <taxon>Eukaryota</taxon>
        <taxon>Fungi</taxon>
        <taxon>Dikarya</taxon>
        <taxon>Basidiomycota</taxon>
        <taxon>Agaricomycotina</taxon>
        <taxon>Agaricomycetes</taxon>
        <taxon>Cantharellales</taxon>
        <taxon>Ceratobasidiaceae</taxon>
        <taxon>Rhizoctonia</taxon>
    </lineage>
</organism>
<sequence>MPLTRRRTDTKTTLRKGTLRNAAVLTLSQVTKLVNLPIAQDVARHIHQITVALKPSVLQAPKDNDLSAKELADHVAGLLVVLDAALLHLDDTADLDTLYGRLQSAHAELKSIQASEYATKLASQTRIREQISQLKEEVYRTVLDLTLKLLVVTLVENVRDRRALMRIQRATVCQQGALARAEQRLDVFKQRVRELERVCDALQRQGSLHEAILMRHVCNYRYRYVPYLLKCLSLANVLLSPLLAAVKTIYATGQSSQSLKPLNFNIPLAHDVAWHVGEAMISLKPSVLQAPKANDSRAKDLEDHVVGLLNALDTASSMIDQNEELDRLCGLLRDAHAELARIKKSQYTEELASQAQIRDRIMQLKEDMARAIVDITLRLLLITLVGSMRDRQRTRKAIMRANKATVQTRRTVVRHQSALYRDRVHEATYIRYTDERIETHFVEAPNKTLSF</sequence>
<name>A0A8H3HE56_9AGAM</name>
<evidence type="ECO:0000256" key="1">
    <source>
        <dbReference type="SAM" id="Coils"/>
    </source>
</evidence>
<evidence type="ECO:0000313" key="3">
    <source>
        <dbReference type="Proteomes" id="UP000663843"/>
    </source>
</evidence>
<accession>A0A8H3HE56</accession>
<reference evidence="2" key="1">
    <citation type="submission" date="2021-01" db="EMBL/GenBank/DDBJ databases">
        <authorList>
            <person name="Kaushik A."/>
        </authorList>
    </citation>
    <scope>NUCLEOTIDE SEQUENCE</scope>
    <source>
        <strain evidence="2">AG2-2IIIB</strain>
    </source>
</reference>
<dbReference type="Proteomes" id="UP000663843">
    <property type="component" value="Unassembled WGS sequence"/>
</dbReference>
<proteinExistence type="predicted"/>
<feature type="coiled-coil region" evidence="1">
    <location>
        <begin position="178"/>
        <end position="205"/>
    </location>
</feature>
<dbReference type="EMBL" id="CAJMWT010005046">
    <property type="protein sequence ID" value="CAE6500710.1"/>
    <property type="molecule type" value="Genomic_DNA"/>
</dbReference>
<dbReference type="AlphaFoldDB" id="A0A8H3HE56"/>
<evidence type="ECO:0000313" key="2">
    <source>
        <dbReference type="EMBL" id="CAE6500710.1"/>
    </source>
</evidence>
<comment type="caution">
    <text evidence="2">The sequence shown here is derived from an EMBL/GenBank/DDBJ whole genome shotgun (WGS) entry which is preliminary data.</text>
</comment>
<keyword evidence="1" id="KW-0175">Coiled coil</keyword>
<gene>
    <name evidence="2" type="ORF">RDB_LOCUS139108</name>
</gene>
<protein>
    <submittedName>
        <fullName evidence="2">Uncharacterized protein</fullName>
    </submittedName>
</protein>